<dbReference type="PANTHER" id="PTHR11439:SF495">
    <property type="entry name" value="REVERSE TRANSCRIPTASE, RNA-DEPENDENT DNA POLYMERASE-RELATED"/>
    <property type="match status" value="1"/>
</dbReference>
<feature type="domain" description="Reverse transcriptase Ty1/copia-type" evidence="1">
    <location>
        <begin position="3"/>
        <end position="93"/>
    </location>
</feature>
<reference evidence="2" key="1">
    <citation type="journal article" date="2022" name="Int. J. Mol. Sci.">
        <title>Draft Genome of Tanacetum Coccineum: Genomic Comparison of Closely Related Tanacetum-Family Plants.</title>
        <authorList>
            <person name="Yamashiro T."/>
            <person name="Shiraishi A."/>
            <person name="Nakayama K."/>
            <person name="Satake H."/>
        </authorList>
    </citation>
    <scope>NUCLEOTIDE SEQUENCE</scope>
</reference>
<evidence type="ECO:0000313" key="2">
    <source>
        <dbReference type="EMBL" id="GJT78189.1"/>
    </source>
</evidence>
<reference evidence="2" key="2">
    <citation type="submission" date="2022-01" db="EMBL/GenBank/DDBJ databases">
        <authorList>
            <person name="Yamashiro T."/>
            <person name="Shiraishi A."/>
            <person name="Satake H."/>
            <person name="Nakayama K."/>
        </authorList>
    </citation>
    <scope>NUCLEOTIDE SEQUENCE</scope>
</reference>
<protein>
    <submittedName>
        <fullName evidence="2">Copia protein</fullName>
    </submittedName>
</protein>
<sequence>MRIKLKWIFKVKQDEFGGVLKNKARLVAKGYCHEEGIDFEESFAPVACIEAIRIFIVNAANKNMTIYQMDVKTTFLNGELCEEVYVSQLEGFSSPKVLSTTLFTRKEGKYIIMVQIYVDDILFASADPSLCDIPRGIFINQTKYALEILKKYGMDSNHPVDTPMVERTKLDEDLQGKTVVLTHYCGDRLVSWSSKKHKSITISSTEAEYIALSGCYAQILWMRSQMTYYGLVLNKTPMYCDNKSAIALCCNNVPALKIISILLSYDITFIKEQVEDGFVVELLRDLRLKNFSGFWFYSSYSNSKLSIPGVEILDKRERGHDIFMLVEKDYPLTRALMTVMLANKLQVDESLEMVNELLRKIFYQIYFSSDKMEAGTTTTNLTARLPILNPADYDLWLMRIKQYFLMTYYSLWEVIKNGNKVLKRIVGTVKQEYEPTTAEEKQDRRNEMKARATLLMALLNKDHTSTKSGIGHTKNV</sequence>
<comment type="caution">
    <text evidence="2">The sequence shown here is derived from an EMBL/GenBank/DDBJ whole genome shotgun (WGS) entry which is preliminary data.</text>
</comment>
<keyword evidence="3" id="KW-1185">Reference proteome</keyword>
<dbReference type="CDD" id="cd09272">
    <property type="entry name" value="RNase_HI_RT_Ty1"/>
    <property type="match status" value="1"/>
</dbReference>
<evidence type="ECO:0000313" key="3">
    <source>
        <dbReference type="Proteomes" id="UP001151760"/>
    </source>
</evidence>
<dbReference type="InterPro" id="IPR013103">
    <property type="entry name" value="RVT_2"/>
</dbReference>
<name>A0ABQ5GRU8_9ASTR</name>
<dbReference type="PANTHER" id="PTHR11439">
    <property type="entry name" value="GAG-POL-RELATED RETROTRANSPOSON"/>
    <property type="match status" value="1"/>
</dbReference>
<accession>A0ABQ5GRU8</accession>
<proteinExistence type="predicted"/>
<organism evidence="2 3">
    <name type="scientific">Tanacetum coccineum</name>
    <dbReference type="NCBI Taxonomy" id="301880"/>
    <lineage>
        <taxon>Eukaryota</taxon>
        <taxon>Viridiplantae</taxon>
        <taxon>Streptophyta</taxon>
        <taxon>Embryophyta</taxon>
        <taxon>Tracheophyta</taxon>
        <taxon>Spermatophyta</taxon>
        <taxon>Magnoliopsida</taxon>
        <taxon>eudicotyledons</taxon>
        <taxon>Gunneridae</taxon>
        <taxon>Pentapetalae</taxon>
        <taxon>asterids</taxon>
        <taxon>campanulids</taxon>
        <taxon>Asterales</taxon>
        <taxon>Asteraceae</taxon>
        <taxon>Asteroideae</taxon>
        <taxon>Anthemideae</taxon>
        <taxon>Anthemidinae</taxon>
        <taxon>Tanacetum</taxon>
    </lineage>
</organism>
<gene>
    <name evidence="2" type="ORF">Tco_1044914</name>
</gene>
<dbReference type="Proteomes" id="UP001151760">
    <property type="component" value="Unassembled WGS sequence"/>
</dbReference>
<dbReference type="Pfam" id="PF07727">
    <property type="entry name" value="RVT_2"/>
    <property type="match status" value="1"/>
</dbReference>
<dbReference type="EMBL" id="BQNB010018780">
    <property type="protein sequence ID" value="GJT78189.1"/>
    <property type="molecule type" value="Genomic_DNA"/>
</dbReference>
<evidence type="ECO:0000259" key="1">
    <source>
        <dbReference type="Pfam" id="PF07727"/>
    </source>
</evidence>